<sequence>MTTPVSKNIAIRPVEFYGNALPRPRFFANPQFNSHRVDPLLSWARDAHWSTGGLNFTRLRLQGRIEGNVEKLRAQLEDSSPGDSEKKKRSGCDSTPPAAPVAVKRRRYVDLNDDEDEIGSGVARIIRNLSGDFDRVAGESEINKKSIGSESVGKRLKEKKTRLTRIIPLGFRF</sequence>
<name>A0A0D3DGK5_BRAOL</name>
<dbReference type="AlphaFoldDB" id="A0A0D3DGK5"/>
<feature type="region of interest" description="Disordered" evidence="1">
    <location>
        <begin position="73"/>
        <end position="103"/>
    </location>
</feature>
<organism evidence="2 3">
    <name type="scientific">Brassica oleracea var. oleracea</name>
    <dbReference type="NCBI Taxonomy" id="109376"/>
    <lineage>
        <taxon>Eukaryota</taxon>
        <taxon>Viridiplantae</taxon>
        <taxon>Streptophyta</taxon>
        <taxon>Embryophyta</taxon>
        <taxon>Tracheophyta</taxon>
        <taxon>Spermatophyta</taxon>
        <taxon>Magnoliopsida</taxon>
        <taxon>eudicotyledons</taxon>
        <taxon>Gunneridae</taxon>
        <taxon>Pentapetalae</taxon>
        <taxon>rosids</taxon>
        <taxon>malvids</taxon>
        <taxon>Brassicales</taxon>
        <taxon>Brassicaceae</taxon>
        <taxon>Brassiceae</taxon>
        <taxon>Brassica</taxon>
    </lineage>
</organism>
<dbReference type="EnsemblPlants" id="Bo7g112040.1">
    <property type="protein sequence ID" value="Bo7g112040.1"/>
    <property type="gene ID" value="Bo7g112040"/>
</dbReference>
<dbReference type="Proteomes" id="UP000032141">
    <property type="component" value="Chromosome C7"/>
</dbReference>
<keyword evidence="3" id="KW-1185">Reference proteome</keyword>
<evidence type="ECO:0000313" key="2">
    <source>
        <dbReference type="EnsemblPlants" id="Bo7g112040.1"/>
    </source>
</evidence>
<proteinExistence type="predicted"/>
<evidence type="ECO:0000313" key="3">
    <source>
        <dbReference type="Proteomes" id="UP000032141"/>
    </source>
</evidence>
<dbReference type="eggNOG" id="ENOG502S0G4">
    <property type="taxonomic scope" value="Eukaryota"/>
</dbReference>
<accession>A0A0D3DGK5</accession>
<reference evidence="2" key="2">
    <citation type="submission" date="2015-03" db="UniProtKB">
        <authorList>
            <consortium name="EnsemblPlants"/>
        </authorList>
    </citation>
    <scope>IDENTIFICATION</scope>
</reference>
<dbReference type="STRING" id="109376.A0A0D3DGK5"/>
<reference evidence="2 3" key="1">
    <citation type="journal article" date="2014" name="Genome Biol.">
        <title>Transcriptome and methylome profiling reveals relics of genome dominance in the mesopolyploid Brassica oleracea.</title>
        <authorList>
            <person name="Parkin I.A."/>
            <person name="Koh C."/>
            <person name="Tang H."/>
            <person name="Robinson S.J."/>
            <person name="Kagale S."/>
            <person name="Clarke W.E."/>
            <person name="Town C.D."/>
            <person name="Nixon J."/>
            <person name="Krishnakumar V."/>
            <person name="Bidwell S.L."/>
            <person name="Denoeud F."/>
            <person name="Belcram H."/>
            <person name="Links M.G."/>
            <person name="Just J."/>
            <person name="Clarke C."/>
            <person name="Bender T."/>
            <person name="Huebert T."/>
            <person name="Mason A.S."/>
            <person name="Pires J.C."/>
            <person name="Barker G."/>
            <person name="Moore J."/>
            <person name="Walley P.G."/>
            <person name="Manoli S."/>
            <person name="Batley J."/>
            <person name="Edwards D."/>
            <person name="Nelson M.N."/>
            <person name="Wang X."/>
            <person name="Paterson A.H."/>
            <person name="King G."/>
            <person name="Bancroft I."/>
            <person name="Chalhoub B."/>
            <person name="Sharpe A.G."/>
        </authorList>
    </citation>
    <scope>NUCLEOTIDE SEQUENCE</scope>
    <source>
        <strain evidence="2 3">cv. TO1000</strain>
    </source>
</reference>
<dbReference type="HOGENOM" id="CLU_064608_0_0_1"/>
<dbReference type="Gramene" id="Bo7g112040.1">
    <property type="protein sequence ID" value="Bo7g112040.1"/>
    <property type="gene ID" value="Bo7g112040"/>
</dbReference>
<protein>
    <submittedName>
        <fullName evidence="2">Uncharacterized protein</fullName>
    </submittedName>
</protein>
<evidence type="ECO:0000256" key="1">
    <source>
        <dbReference type="SAM" id="MobiDB-lite"/>
    </source>
</evidence>
<dbReference type="PANTHER" id="PTHR35103">
    <property type="entry name" value="OS06G0115700 PROTEIN"/>
    <property type="match status" value="1"/>
</dbReference>
<dbReference type="PANTHER" id="PTHR35103:SF4">
    <property type="entry name" value="GENOME ASSEMBLY, CHROMOSOME: A03"/>
    <property type="match status" value="1"/>
</dbReference>